<keyword evidence="1" id="KW-0812">Transmembrane</keyword>
<name>A0A5B8REM0_9ZZZZ</name>
<feature type="transmembrane region" description="Helical" evidence="1">
    <location>
        <begin position="151"/>
        <end position="170"/>
    </location>
</feature>
<evidence type="ECO:0000256" key="1">
    <source>
        <dbReference type="SAM" id="Phobius"/>
    </source>
</evidence>
<keyword evidence="1" id="KW-1133">Transmembrane helix</keyword>
<gene>
    <name evidence="3" type="ORF">KBTEX_03820</name>
</gene>
<keyword evidence="1" id="KW-0472">Membrane</keyword>
<protein>
    <recommendedName>
        <fullName evidence="2">EamA domain-containing protein</fullName>
    </recommendedName>
</protein>
<dbReference type="PANTHER" id="PTHR22911">
    <property type="entry name" value="ACYL-MALONYL CONDENSING ENZYME-RELATED"/>
    <property type="match status" value="1"/>
</dbReference>
<dbReference type="Pfam" id="PF00892">
    <property type="entry name" value="EamA"/>
    <property type="match status" value="1"/>
</dbReference>
<feature type="transmembrane region" description="Helical" evidence="1">
    <location>
        <begin position="245"/>
        <end position="267"/>
    </location>
</feature>
<feature type="transmembrane region" description="Helical" evidence="1">
    <location>
        <begin position="94"/>
        <end position="116"/>
    </location>
</feature>
<feature type="transmembrane region" description="Helical" evidence="1">
    <location>
        <begin position="273"/>
        <end position="290"/>
    </location>
</feature>
<feature type="transmembrane region" description="Helical" evidence="1">
    <location>
        <begin position="7"/>
        <end position="26"/>
    </location>
</feature>
<feature type="transmembrane region" description="Helical" evidence="1">
    <location>
        <begin position="38"/>
        <end position="58"/>
    </location>
</feature>
<dbReference type="InterPro" id="IPR000620">
    <property type="entry name" value="EamA_dom"/>
</dbReference>
<dbReference type="PROSITE" id="PS51257">
    <property type="entry name" value="PROKAR_LIPOPROTEIN"/>
    <property type="match status" value="1"/>
</dbReference>
<sequence>MRNDHNTTLATLFVVGTGCLWGFYWLPVRRLSELGLSGAWGTLAIVAVAALLLLPFAVRTSHQSVPSSRAALVWVALGGFAFVLYSAGLVYGRVAIVVLLFFLTPVWSTLIGRYVMGWPTPWPRLVAIVVGLAGLALVLGADGAVPLPHGLGDWLGLTSGLLWAIATTGIRSRPAVAPGKSAFVFALGACIGAAVLAPALAPLPRLSASAAAPALGWALVTGGIWWGLSMACLMWAAARLEPARVGILLMSEVLVGLISAALIAGELLGAQEIAGGALVLCAGVLEVWPVRRSRADNTP</sequence>
<evidence type="ECO:0000259" key="2">
    <source>
        <dbReference type="Pfam" id="PF00892"/>
    </source>
</evidence>
<feature type="transmembrane region" description="Helical" evidence="1">
    <location>
        <begin position="215"/>
        <end position="238"/>
    </location>
</feature>
<dbReference type="InterPro" id="IPR037185">
    <property type="entry name" value="EmrE-like"/>
</dbReference>
<feature type="domain" description="EamA" evidence="2">
    <location>
        <begin position="10"/>
        <end position="139"/>
    </location>
</feature>
<dbReference type="EMBL" id="MN079256">
    <property type="protein sequence ID" value="QEA07469.1"/>
    <property type="molecule type" value="Genomic_DNA"/>
</dbReference>
<organism evidence="3">
    <name type="scientific">uncultured organism</name>
    <dbReference type="NCBI Taxonomy" id="155900"/>
    <lineage>
        <taxon>unclassified sequences</taxon>
        <taxon>environmental samples</taxon>
    </lineage>
</organism>
<dbReference type="AlphaFoldDB" id="A0A5B8REM0"/>
<feature type="transmembrane region" description="Helical" evidence="1">
    <location>
        <begin position="125"/>
        <end position="145"/>
    </location>
</feature>
<feature type="transmembrane region" description="Helical" evidence="1">
    <location>
        <begin position="70"/>
        <end position="88"/>
    </location>
</feature>
<dbReference type="SUPFAM" id="SSF103481">
    <property type="entry name" value="Multidrug resistance efflux transporter EmrE"/>
    <property type="match status" value="2"/>
</dbReference>
<feature type="transmembrane region" description="Helical" evidence="1">
    <location>
        <begin position="182"/>
        <end position="203"/>
    </location>
</feature>
<proteinExistence type="predicted"/>
<evidence type="ECO:0000313" key="3">
    <source>
        <dbReference type="EMBL" id="QEA07469.1"/>
    </source>
</evidence>
<reference evidence="3" key="1">
    <citation type="submission" date="2019-06" db="EMBL/GenBank/DDBJ databases">
        <authorList>
            <person name="Murdoch R.W."/>
            <person name="Fathepure B."/>
        </authorList>
    </citation>
    <scope>NUCLEOTIDE SEQUENCE</scope>
</reference>
<dbReference type="GO" id="GO:0016020">
    <property type="term" value="C:membrane"/>
    <property type="evidence" value="ECO:0007669"/>
    <property type="project" value="InterPro"/>
</dbReference>
<accession>A0A5B8REM0</accession>